<dbReference type="PROSITE" id="PS00330">
    <property type="entry name" value="HEMOLYSIN_CALCIUM"/>
    <property type="match status" value="2"/>
</dbReference>
<reference evidence="3 4" key="1">
    <citation type="submission" date="2017-06" db="EMBL/GenBank/DDBJ databases">
        <authorList>
            <person name="Kim H.J."/>
            <person name="Triplett B.A."/>
        </authorList>
    </citation>
    <scope>NUCLEOTIDE SEQUENCE [LARGE SCALE GENOMIC DNA]</scope>
    <source>
        <strain evidence="3 4">DSM 11445</strain>
    </source>
</reference>
<dbReference type="EMBL" id="FZON01000019">
    <property type="protein sequence ID" value="SNS54603.1"/>
    <property type="molecule type" value="Genomic_DNA"/>
</dbReference>
<dbReference type="Proteomes" id="UP000198440">
    <property type="component" value="Unassembled WGS sequence"/>
</dbReference>
<dbReference type="InterPro" id="IPR050557">
    <property type="entry name" value="RTX_toxin/Mannuronan_C5-epim"/>
</dbReference>
<keyword evidence="2" id="KW-0964">Secreted</keyword>
<name>A0A239FE81_9RHOB</name>
<dbReference type="InterPro" id="IPR001343">
    <property type="entry name" value="Hemolysn_Ca-bd"/>
</dbReference>
<dbReference type="Pfam" id="PF00353">
    <property type="entry name" value="HemolysinCabind"/>
    <property type="match status" value="2"/>
</dbReference>
<comment type="subcellular location">
    <subcellularLocation>
        <location evidence="1">Secreted</location>
    </subcellularLocation>
</comment>
<evidence type="ECO:0000256" key="2">
    <source>
        <dbReference type="ARBA" id="ARBA00022525"/>
    </source>
</evidence>
<dbReference type="SUPFAM" id="SSF51120">
    <property type="entry name" value="beta-Roll"/>
    <property type="match status" value="1"/>
</dbReference>
<dbReference type="GO" id="GO:0005509">
    <property type="term" value="F:calcium ion binding"/>
    <property type="evidence" value="ECO:0007669"/>
    <property type="project" value="InterPro"/>
</dbReference>
<sequence>MITSLGGYEFDDDSHDTLYGGPGNDTIYGGTGTDALYGGLGNDNLYGEVVPGDTAETPDLLDGGFGDDTVWGSDGDTLVGGPGTDAFGVSFSDADQVVPTVIEDFEEGEGVAIVSYDPDFLPGGSKPEDLADDYLSLTQTSEGVSVSLLTETGSQEVMMVLNTTVAELGTALHLFDQSQPPA</sequence>
<dbReference type="OrthoDB" id="7926438at2"/>
<dbReference type="PANTHER" id="PTHR38340:SF1">
    <property type="entry name" value="S-LAYER PROTEIN"/>
    <property type="match status" value="1"/>
</dbReference>
<dbReference type="RefSeq" id="WP_089278066.1">
    <property type="nucleotide sequence ID" value="NZ_FZON01000019.1"/>
</dbReference>
<evidence type="ECO:0000313" key="3">
    <source>
        <dbReference type="EMBL" id="SNS54603.1"/>
    </source>
</evidence>
<organism evidence="3 4">
    <name type="scientific">Antarctobacter heliothermus</name>
    <dbReference type="NCBI Taxonomy" id="74033"/>
    <lineage>
        <taxon>Bacteria</taxon>
        <taxon>Pseudomonadati</taxon>
        <taxon>Pseudomonadota</taxon>
        <taxon>Alphaproteobacteria</taxon>
        <taxon>Rhodobacterales</taxon>
        <taxon>Roseobacteraceae</taxon>
        <taxon>Antarctobacter</taxon>
    </lineage>
</organism>
<dbReference type="PANTHER" id="PTHR38340">
    <property type="entry name" value="S-LAYER PROTEIN"/>
    <property type="match status" value="1"/>
</dbReference>
<gene>
    <name evidence="3" type="ORF">SAMN04488078_101959</name>
</gene>
<dbReference type="Gene3D" id="2.150.10.10">
    <property type="entry name" value="Serralysin-like metalloprotease, C-terminal"/>
    <property type="match status" value="2"/>
</dbReference>
<protein>
    <submittedName>
        <fullName evidence="3">Hemolysin-type calcium-binding repeat-containing protein</fullName>
    </submittedName>
</protein>
<evidence type="ECO:0000313" key="4">
    <source>
        <dbReference type="Proteomes" id="UP000198440"/>
    </source>
</evidence>
<accession>A0A239FE81</accession>
<proteinExistence type="predicted"/>
<dbReference type="AlphaFoldDB" id="A0A239FE81"/>
<dbReference type="PRINTS" id="PR00313">
    <property type="entry name" value="CABNDNGRPT"/>
</dbReference>
<evidence type="ECO:0000256" key="1">
    <source>
        <dbReference type="ARBA" id="ARBA00004613"/>
    </source>
</evidence>
<dbReference type="GO" id="GO:0005576">
    <property type="term" value="C:extracellular region"/>
    <property type="evidence" value="ECO:0007669"/>
    <property type="project" value="UniProtKB-SubCell"/>
</dbReference>
<dbReference type="InterPro" id="IPR018511">
    <property type="entry name" value="Hemolysin-typ_Ca-bd_CS"/>
</dbReference>
<dbReference type="InterPro" id="IPR011049">
    <property type="entry name" value="Serralysin-like_metalloprot_C"/>
</dbReference>